<dbReference type="GeneID" id="77849221"/>
<sequence>METTELKQDEQTVEVIEHRSVDTMRNAVISGQTRELLIMLAGLRDIENSFCNWKNKYGIVSDNDTDHFIQLTTQCGTLIQESIIKSINDNLGRLDFKAI</sequence>
<dbReference type="EMBL" id="ADLE01000014">
    <property type="protein sequence ID" value="EJZ63344.1"/>
    <property type="molecule type" value="Genomic_DNA"/>
</dbReference>
<dbReference type="STRING" id="742726.HMPREF9448_02000"/>
<dbReference type="Proteomes" id="UP000006044">
    <property type="component" value="Unassembled WGS sequence"/>
</dbReference>
<name>K0X6M3_9BACT</name>
<keyword evidence="2" id="KW-1185">Reference proteome</keyword>
<proteinExistence type="predicted"/>
<protein>
    <submittedName>
        <fullName evidence="1">Uncharacterized protein</fullName>
    </submittedName>
</protein>
<comment type="caution">
    <text evidence="1">The sequence shown here is derived from an EMBL/GenBank/DDBJ whole genome shotgun (WGS) entry which is preliminary data.</text>
</comment>
<accession>K0X6M3</accession>
<evidence type="ECO:0000313" key="2">
    <source>
        <dbReference type="Proteomes" id="UP000006044"/>
    </source>
</evidence>
<dbReference type="HOGENOM" id="CLU_2314652_0_0_10"/>
<evidence type="ECO:0000313" key="1">
    <source>
        <dbReference type="EMBL" id="EJZ63344.1"/>
    </source>
</evidence>
<reference evidence="1 2" key="1">
    <citation type="submission" date="2012-08" db="EMBL/GenBank/DDBJ databases">
        <title>The Genome Sequence of Barnesiella intestinihominis YIT 11860.</title>
        <authorList>
            <consortium name="The Broad Institute Genome Sequencing Platform"/>
            <person name="Earl A."/>
            <person name="Ward D."/>
            <person name="Feldgarden M."/>
            <person name="Gevers D."/>
            <person name="Morotomi M."/>
            <person name="Walker B."/>
            <person name="Young S.K."/>
            <person name="Zeng Q."/>
            <person name="Gargeya S."/>
            <person name="Fitzgerald M."/>
            <person name="Haas B."/>
            <person name="Abouelleil A."/>
            <person name="Alvarado L."/>
            <person name="Arachchi H.M."/>
            <person name="Berlin A.M."/>
            <person name="Chapman S.B."/>
            <person name="Goldberg J."/>
            <person name="Griggs A."/>
            <person name="Gujja S."/>
            <person name="Hansen M."/>
            <person name="Howarth C."/>
            <person name="Imamovic A."/>
            <person name="Larimer J."/>
            <person name="McCowen C."/>
            <person name="Montmayeur A."/>
            <person name="Murphy C."/>
            <person name="Neiman D."/>
            <person name="Pearson M."/>
            <person name="Priest M."/>
            <person name="Roberts A."/>
            <person name="Saif S."/>
            <person name="Shea T."/>
            <person name="Sisk P."/>
            <person name="Sykes S."/>
            <person name="Wortman J."/>
            <person name="Nusbaum C."/>
            <person name="Birren B."/>
        </authorList>
    </citation>
    <scope>NUCLEOTIDE SEQUENCE [LARGE SCALE GENOMIC DNA]</scope>
    <source>
        <strain evidence="1 2">YIT 11860</strain>
    </source>
</reference>
<gene>
    <name evidence="1" type="ORF">HMPREF9448_02000</name>
</gene>
<organism evidence="1 2">
    <name type="scientific">Barnesiella intestinihominis YIT 11860</name>
    <dbReference type="NCBI Taxonomy" id="742726"/>
    <lineage>
        <taxon>Bacteria</taxon>
        <taxon>Pseudomonadati</taxon>
        <taxon>Bacteroidota</taxon>
        <taxon>Bacteroidia</taxon>
        <taxon>Bacteroidales</taxon>
        <taxon>Barnesiellaceae</taxon>
        <taxon>Barnesiella</taxon>
    </lineage>
</organism>
<dbReference type="RefSeq" id="WP_008862402.1">
    <property type="nucleotide sequence ID" value="NZ_JH815205.1"/>
</dbReference>
<dbReference type="AlphaFoldDB" id="K0X6M3"/>